<dbReference type="AlphaFoldDB" id="A0A2K4ZFL0"/>
<proteinExistence type="predicted"/>
<dbReference type="OrthoDB" id="2048229at2"/>
<accession>A0A2K4ZFL0</accession>
<evidence type="ECO:0000313" key="2">
    <source>
        <dbReference type="EMBL" id="SOY29263.1"/>
    </source>
</evidence>
<name>A0A2K4ZFL0_9FIRM</name>
<protein>
    <recommendedName>
        <fullName evidence="1">Distal tail protein N-terminal domain-containing protein</fullName>
    </recommendedName>
</protein>
<dbReference type="Pfam" id="PF16774">
    <property type="entry name" value="Dit_N"/>
    <property type="match status" value="1"/>
</dbReference>
<gene>
    <name evidence="2" type="ORF">AMURIS_01978</name>
</gene>
<sequence length="278" mass="31355">MIRKFRLINGEGVSWDLNARTSFFHSIGGFGYKDGTQYEQIGTDFIPLEELFSQGVMTGRIFFGGRNAYVNYRAFSRFVRAVPLTLVYEMEEAFRVPVRMTEIAKSELITGGAGLDCEVAFTATGLFYKNVSGYSGTIAIGGKIYPYEYTYAYADVTQNTLMIDSDSHGDSPCKVTVYGPCTNPVWKHYVNNVLYETGRYEGNIPDGHKLVIDTTQIPYSITERGVSDEVVADRYQMCDFTTERFFHLQYGSNRISVVHEGLNILNVMVEGRISYETV</sequence>
<evidence type="ECO:0000259" key="1">
    <source>
        <dbReference type="Pfam" id="PF16774"/>
    </source>
</evidence>
<organism evidence="2 3">
    <name type="scientific">Acetatifactor muris</name>
    <dbReference type="NCBI Taxonomy" id="879566"/>
    <lineage>
        <taxon>Bacteria</taxon>
        <taxon>Bacillati</taxon>
        <taxon>Bacillota</taxon>
        <taxon>Clostridia</taxon>
        <taxon>Lachnospirales</taxon>
        <taxon>Lachnospiraceae</taxon>
        <taxon>Acetatifactor</taxon>
    </lineage>
</organism>
<feature type="domain" description="Distal tail protein N-terminal" evidence="1">
    <location>
        <begin position="2"/>
        <end position="124"/>
    </location>
</feature>
<dbReference type="EMBL" id="OFSM01000009">
    <property type="protein sequence ID" value="SOY29263.1"/>
    <property type="molecule type" value="Genomic_DNA"/>
</dbReference>
<reference evidence="2 3" key="1">
    <citation type="submission" date="2018-01" db="EMBL/GenBank/DDBJ databases">
        <authorList>
            <person name="Gaut B.S."/>
            <person name="Morton B.R."/>
            <person name="Clegg M.T."/>
            <person name="Duvall M.R."/>
        </authorList>
    </citation>
    <scope>NUCLEOTIDE SEQUENCE [LARGE SCALE GENOMIC DNA]</scope>
    <source>
        <strain evidence="2">GP69</strain>
    </source>
</reference>
<keyword evidence="3" id="KW-1185">Reference proteome</keyword>
<evidence type="ECO:0000313" key="3">
    <source>
        <dbReference type="Proteomes" id="UP000236311"/>
    </source>
</evidence>
<dbReference type="RefSeq" id="WP_103239375.1">
    <property type="nucleotide sequence ID" value="NZ_JANJZD010000009.1"/>
</dbReference>
<dbReference type="InterPro" id="IPR031899">
    <property type="entry name" value="Dit_N"/>
</dbReference>
<dbReference type="Proteomes" id="UP000236311">
    <property type="component" value="Unassembled WGS sequence"/>
</dbReference>